<keyword evidence="5 8" id="KW-0472">Membrane</keyword>
<dbReference type="Gene3D" id="1.10.3470.10">
    <property type="entry name" value="ABC transporter involved in vitamin B12 uptake, BtuC"/>
    <property type="match status" value="1"/>
</dbReference>
<proteinExistence type="inferred from homology"/>
<evidence type="ECO:0000256" key="5">
    <source>
        <dbReference type="ARBA" id="ARBA00023136"/>
    </source>
</evidence>
<dbReference type="Proteomes" id="UP000245992">
    <property type="component" value="Unassembled WGS sequence"/>
</dbReference>
<dbReference type="GO" id="GO:0010043">
    <property type="term" value="P:response to zinc ion"/>
    <property type="evidence" value="ECO:0007669"/>
    <property type="project" value="TreeGrafter"/>
</dbReference>
<dbReference type="FunFam" id="1.10.3470.10:FF:000003">
    <property type="entry name" value="Iron ABC transporter permease SitD"/>
    <property type="match status" value="1"/>
</dbReference>
<feature type="transmembrane region" description="Helical" evidence="8">
    <location>
        <begin position="169"/>
        <end position="188"/>
    </location>
</feature>
<dbReference type="OrthoDB" id="1016457at2"/>
<keyword evidence="6" id="KW-0813">Transport</keyword>
<dbReference type="PANTHER" id="PTHR30477:SF13">
    <property type="entry name" value="IRON TRANSPORT SYSTEM MEMBRANE PROTEIN HI_0360-RELATED"/>
    <property type="match status" value="1"/>
</dbReference>
<dbReference type="GO" id="GO:0055085">
    <property type="term" value="P:transmembrane transport"/>
    <property type="evidence" value="ECO:0007669"/>
    <property type="project" value="InterPro"/>
</dbReference>
<dbReference type="CDD" id="cd06550">
    <property type="entry name" value="TM_ABC_iron-siderophores_like"/>
    <property type="match status" value="1"/>
</dbReference>
<dbReference type="InterPro" id="IPR022392">
    <property type="entry name" value="Anch_rpt-typ_ABC_trnsprt_perm"/>
</dbReference>
<dbReference type="InterPro" id="IPR037294">
    <property type="entry name" value="ABC_BtuC-like"/>
</dbReference>
<gene>
    <name evidence="9" type="ORF">Y717_24295</name>
</gene>
<feature type="transmembrane region" description="Helical" evidence="8">
    <location>
        <begin position="222"/>
        <end position="243"/>
    </location>
</feature>
<feature type="transmembrane region" description="Helical" evidence="8">
    <location>
        <begin position="98"/>
        <end position="119"/>
    </location>
</feature>
<dbReference type="AlphaFoldDB" id="A0A2T7T6R8"/>
<evidence type="ECO:0000256" key="3">
    <source>
        <dbReference type="ARBA" id="ARBA00022692"/>
    </source>
</evidence>
<dbReference type="GO" id="GO:0071281">
    <property type="term" value="P:cellular response to iron ion"/>
    <property type="evidence" value="ECO:0007669"/>
    <property type="project" value="UniProtKB-ARBA"/>
</dbReference>
<feature type="transmembrane region" description="Helical" evidence="8">
    <location>
        <begin position="20"/>
        <end position="40"/>
    </location>
</feature>
<evidence type="ECO:0000256" key="2">
    <source>
        <dbReference type="ARBA" id="ARBA00008034"/>
    </source>
</evidence>
<protein>
    <submittedName>
        <fullName evidence="9">ABC transporter ATP-binding protein</fullName>
    </submittedName>
</protein>
<evidence type="ECO:0000256" key="8">
    <source>
        <dbReference type="SAM" id="Phobius"/>
    </source>
</evidence>
<feature type="transmembrane region" description="Helical" evidence="8">
    <location>
        <begin position="139"/>
        <end position="157"/>
    </location>
</feature>
<keyword evidence="9" id="KW-0547">Nucleotide-binding</keyword>
<evidence type="ECO:0000256" key="1">
    <source>
        <dbReference type="ARBA" id="ARBA00004141"/>
    </source>
</evidence>
<feature type="region of interest" description="Disordered" evidence="7">
    <location>
        <begin position="280"/>
        <end position="314"/>
    </location>
</feature>
<organism evidence="9 10">
    <name type="scientific">Streptomyces scopuliridis RB72</name>
    <dbReference type="NCBI Taxonomy" id="1440053"/>
    <lineage>
        <taxon>Bacteria</taxon>
        <taxon>Bacillati</taxon>
        <taxon>Actinomycetota</taxon>
        <taxon>Actinomycetes</taxon>
        <taxon>Kitasatosporales</taxon>
        <taxon>Streptomycetaceae</taxon>
        <taxon>Streptomyces</taxon>
    </lineage>
</organism>
<keyword evidence="10" id="KW-1185">Reference proteome</keyword>
<comment type="similarity">
    <text evidence="2 6">Belongs to the ABC-3 integral membrane protein family.</text>
</comment>
<keyword evidence="4 8" id="KW-1133">Transmembrane helix</keyword>
<dbReference type="InterPro" id="IPR001626">
    <property type="entry name" value="ABC_TroCD"/>
</dbReference>
<dbReference type="GO" id="GO:0043190">
    <property type="term" value="C:ATP-binding cassette (ABC) transporter complex"/>
    <property type="evidence" value="ECO:0007669"/>
    <property type="project" value="InterPro"/>
</dbReference>
<keyword evidence="3 6" id="KW-0812">Transmembrane</keyword>
<evidence type="ECO:0000256" key="4">
    <source>
        <dbReference type="ARBA" id="ARBA00022989"/>
    </source>
</evidence>
<dbReference type="RefSeq" id="WP_030350400.1">
    <property type="nucleotide sequence ID" value="NZ_AZSP01000172.1"/>
</dbReference>
<comment type="subcellular location">
    <subcellularLocation>
        <location evidence="6">Cell membrane</location>
        <topology evidence="6">Multi-pass membrane protein</topology>
    </subcellularLocation>
    <subcellularLocation>
        <location evidence="1">Membrane</location>
        <topology evidence="1">Multi-pass membrane protein</topology>
    </subcellularLocation>
</comment>
<evidence type="ECO:0000313" key="10">
    <source>
        <dbReference type="Proteomes" id="UP000245992"/>
    </source>
</evidence>
<evidence type="ECO:0000256" key="6">
    <source>
        <dbReference type="RuleBase" id="RU003943"/>
    </source>
</evidence>
<dbReference type="GO" id="GO:0005524">
    <property type="term" value="F:ATP binding"/>
    <property type="evidence" value="ECO:0007669"/>
    <property type="project" value="UniProtKB-KW"/>
</dbReference>
<dbReference type="PANTHER" id="PTHR30477">
    <property type="entry name" value="ABC-TRANSPORTER METAL-BINDING PROTEIN"/>
    <property type="match status" value="1"/>
</dbReference>
<reference evidence="9 10" key="1">
    <citation type="submission" date="2013-12" db="EMBL/GenBank/DDBJ databases">
        <title>Annotated genome of Streptomyces scopuliridis.</title>
        <authorList>
            <person name="Olson J.B."/>
        </authorList>
    </citation>
    <scope>NUCLEOTIDE SEQUENCE [LARGE SCALE GENOMIC DNA]</scope>
    <source>
        <strain evidence="9 10">RB72</strain>
    </source>
</reference>
<evidence type="ECO:0000313" key="9">
    <source>
        <dbReference type="EMBL" id="PVE10791.1"/>
    </source>
</evidence>
<dbReference type="Pfam" id="PF00950">
    <property type="entry name" value="ABC-3"/>
    <property type="match status" value="1"/>
</dbReference>
<feature type="transmembrane region" description="Helical" evidence="8">
    <location>
        <begin position="60"/>
        <end position="86"/>
    </location>
</feature>
<name>A0A2T7T6R8_9ACTN</name>
<dbReference type="EMBL" id="AZSP01000172">
    <property type="protein sequence ID" value="PVE10791.1"/>
    <property type="molecule type" value="Genomic_DNA"/>
</dbReference>
<comment type="caution">
    <text evidence="9">The sequence shown here is derived from an EMBL/GenBank/DDBJ whole genome shotgun (WGS) entry which is preliminary data.</text>
</comment>
<sequence length="314" mass="32556">MSGITHFLTGPWEHLFMQRAFGVAVMCGIVSGVVGAHVVLRGMAFIGDAVSHSVFPGVAIAFVFQFNLVLGGAVAGLLTALAVAVFSQNRRLKEDTVIGVFFAAAFGLGIVILSTAPGYSGSLESFLFGQILGISDGDVLTVAVMGLILLLVAAAVHKELVTVSLDRETAKAAGLPVFALDIVLYALVTVTVVISLQAVGNILVLALLITPAACARLLTDRIGVMMTLAPAIGAGSAVIGLYLSYAYNLAAGGLIVLVVTGVFILCWLLAPRHGLLTAGRHRRKPGRERGQATAGPGRSAQTEEAALVERTPTR</sequence>
<dbReference type="STRING" id="1440053.GCA_000718095_01227"/>
<keyword evidence="9" id="KW-0067">ATP-binding</keyword>
<feature type="transmembrane region" description="Helical" evidence="8">
    <location>
        <begin position="194"/>
        <end position="215"/>
    </location>
</feature>
<accession>A0A2T7T6R8</accession>
<dbReference type="NCBIfam" id="TIGR03770">
    <property type="entry name" value="anch_rpt_perm"/>
    <property type="match status" value="1"/>
</dbReference>
<dbReference type="SUPFAM" id="SSF81345">
    <property type="entry name" value="ABC transporter involved in vitamin B12 uptake, BtuC"/>
    <property type="match status" value="1"/>
</dbReference>
<feature type="transmembrane region" description="Helical" evidence="8">
    <location>
        <begin position="249"/>
        <end position="270"/>
    </location>
</feature>
<evidence type="ECO:0000256" key="7">
    <source>
        <dbReference type="SAM" id="MobiDB-lite"/>
    </source>
</evidence>